<evidence type="ECO:0000256" key="8">
    <source>
        <dbReference type="PROSITE-ProRule" id="PRU01360"/>
    </source>
</evidence>
<dbReference type="Pfam" id="PF00593">
    <property type="entry name" value="TonB_dep_Rec_b-barrel"/>
    <property type="match status" value="1"/>
</dbReference>
<evidence type="ECO:0000256" key="7">
    <source>
        <dbReference type="ARBA" id="ARBA00023237"/>
    </source>
</evidence>
<evidence type="ECO:0000256" key="5">
    <source>
        <dbReference type="ARBA" id="ARBA00023077"/>
    </source>
</evidence>
<dbReference type="RefSeq" id="WP_234953151.1">
    <property type="nucleotide sequence ID" value="NZ_FNQF01000015.1"/>
</dbReference>
<dbReference type="InterPro" id="IPR008969">
    <property type="entry name" value="CarboxyPept-like_regulatory"/>
</dbReference>
<dbReference type="Gene3D" id="2.170.130.10">
    <property type="entry name" value="TonB-dependent receptor, plug domain"/>
    <property type="match status" value="1"/>
</dbReference>
<feature type="chain" id="PRO_5011765390" evidence="10">
    <location>
        <begin position="29"/>
        <end position="794"/>
    </location>
</feature>
<dbReference type="InterPro" id="IPR037066">
    <property type="entry name" value="Plug_dom_sf"/>
</dbReference>
<keyword evidence="3 8" id="KW-1134">Transmembrane beta strand</keyword>
<dbReference type="InterPro" id="IPR000531">
    <property type="entry name" value="Beta-barrel_TonB"/>
</dbReference>
<dbReference type="SUPFAM" id="SSF49464">
    <property type="entry name" value="Carboxypeptidase regulatory domain-like"/>
    <property type="match status" value="1"/>
</dbReference>
<dbReference type="AlphaFoldDB" id="A0A1H4DT51"/>
<dbReference type="Gene3D" id="2.60.40.1120">
    <property type="entry name" value="Carboxypeptidase-like, regulatory domain"/>
    <property type="match status" value="1"/>
</dbReference>
<dbReference type="InterPro" id="IPR039426">
    <property type="entry name" value="TonB-dep_rcpt-like"/>
</dbReference>
<dbReference type="Pfam" id="PF07715">
    <property type="entry name" value="Plug"/>
    <property type="match status" value="1"/>
</dbReference>
<dbReference type="InterPro" id="IPR012910">
    <property type="entry name" value="Plug_dom"/>
</dbReference>
<evidence type="ECO:0000256" key="10">
    <source>
        <dbReference type="SAM" id="SignalP"/>
    </source>
</evidence>
<feature type="domain" description="TonB-dependent receptor-like beta-barrel" evidence="11">
    <location>
        <begin position="315"/>
        <end position="756"/>
    </location>
</feature>
<evidence type="ECO:0000256" key="1">
    <source>
        <dbReference type="ARBA" id="ARBA00004571"/>
    </source>
</evidence>
<keyword evidence="6 8" id="KW-0472">Membrane</keyword>
<comment type="similarity">
    <text evidence="8 9">Belongs to the TonB-dependent receptor family.</text>
</comment>
<organism evidence="13 14">
    <name type="scientific">Psychroflexus halocasei</name>
    <dbReference type="NCBI Taxonomy" id="908615"/>
    <lineage>
        <taxon>Bacteria</taxon>
        <taxon>Pseudomonadati</taxon>
        <taxon>Bacteroidota</taxon>
        <taxon>Flavobacteriia</taxon>
        <taxon>Flavobacteriales</taxon>
        <taxon>Flavobacteriaceae</taxon>
        <taxon>Psychroflexus</taxon>
    </lineage>
</organism>
<comment type="subcellular location">
    <subcellularLocation>
        <location evidence="1 8">Cell outer membrane</location>
        <topology evidence="1 8">Multi-pass membrane protein</topology>
    </subcellularLocation>
</comment>
<reference evidence="13 14" key="1">
    <citation type="submission" date="2016-10" db="EMBL/GenBank/DDBJ databases">
        <authorList>
            <person name="de Groot N.N."/>
        </authorList>
    </citation>
    <scope>NUCLEOTIDE SEQUENCE [LARGE SCALE GENOMIC DNA]</scope>
    <source>
        <strain evidence="13 14">DSM 23581</strain>
    </source>
</reference>
<evidence type="ECO:0000313" key="14">
    <source>
        <dbReference type="Proteomes" id="UP000198820"/>
    </source>
</evidence>
<dbReference type="GO" id="GO:0015344">
    <property type="term" value="F:siderophore uptake transmembrane transporter activity"/>
    <property type="evidence" value="ECO:0007669"/>
    <property type="project" value="TreeGrafter"/>
</dbReference>
<dbReference type="PROSITE" id="PS52016">
    <property type="entry name" value="TONB_DEPENDENT_REC_3"/>
    <property type="match status" value="1"/>
</dbReference>
<evidence type="ECO:0000256" key="9">
    <source>
        <dbReference type="RuleBase" id="RU003357"/>
    </source>
</evidence>
<gene>
    <name evidence="13" type="ORF">SAMN05421540_1155</name>
</gene>
<keyword evidence="2 8" id="KW-0813">Transport</keyword>
<dbReference type="Pfam" id="PF13715">
    <property type="entry name" value="CarbopepD_reg_2"/>
    <property type="match status" value="1"/>
</dbReference>
<protein>
    <submittedName>
        <fullName evidence="13">Outer membrane receptor for ferrienterochelin and colicins</fullName>
    </submittedName>
</protein>
<feature type="signal peptide" evidence="10">
    <location>
        <begin position="1"/>
        <end position="28"/>
    </location>
</feature>
<name>A0A1H4DT51_9FLAO</name>
<keyword evidence="7 8" id="KW-0998">Cell outer membrane</keyword>
<accession>A0A1H4DT51</accession>
<keyword evidence="14" id="KW-1185">Reference proteome</keyword>
<evidence type="ECO:0000256" key="6">
    <source>
        <dbReference type="ARBA" id="ARBA00023136"/>
    </source>
</evidence>
<feature type="domain" description="TonB-dependent receptor plug" evidence="12">
    <location>
        <begin position="127"/>
        <end position="233"/>
    </location>
</feature>
<evidence type="ECO:0000259" key="11">
    <source>
        <dbReference type="Pfam" id="PF00593"/>
    </source>
</evidence>
<keyword evidence="5 9" id="KW-0798">TonB box</keyword>
<keyword evidence="13" id="KW-0675">Receptor</keyword>
<keyword evidence="4 8" id="KW-0812">Transmembrane</keyword>
<dbReference type="PANTHER" id="PTHR30069:SF57">
    <property type="entry name" value="TONB-DEPENDENT RECEPTOR"/>
    <property type="match status" value="1"/>
</dbReference>
<keyword evidence="10" id="KW-0732">Signal</keyword>
<dbReference type="STRING" id="908615.SAMN05421540_1155"/>
<dbReference type="GO" id="GO:0009279">
    <property type="term" value="C:cell outer membrane"/>
    <property type="evidence" value="ECO:0007669"/>
    <property type="project" value="UniProtKB-SubCell"/>
</dbReference>
<dbReference type="PANTHER" id="PTHR30069">
    <property type="entry name" value="TONB-DEPENDENT OUTER MEMBRANE RECEPTOR"/>
    <property type="match status" value="1"/>
</dbReference>
<dbReference type="Proteomes" id="UP000198820">
    <property type="component" value="Unassembled WGS sequence"/>
</dbReference>
<evidence type="ECO:0000256" key="2">
    <source>
        <dbReference type="ARBA" id="ARBA00022448"/>
    </source>
</evidence>
<dbReference type="InterPro" id="IPR036942">
    <property type="entry name" value="Beta-barrel_TonB_sf"/>
</dbReference>
<dbReference type="Gene3D" id="2.40.170.20">
    <property type="entry name" value="TonB-dependent receptor, beta-barrel domain"/>
    <property type="match status" value="1"/>
</dbReference>
<dbReference type="SUPFAM" id="SSF56935">
    <property type="entry name" value="Porins"/>
    <property type="match status" value="1"/>
</dbReference>
<dbReference type="GO" id="GO:0044718">
    <property type="term" value="P:siderophore transmembrane transport"/>
    <property type="evidence" value="ECO:0007669"/>
    <property type="project" value="TreeGrafter"/>
</dbReference>
<evidence type="ECO:0000313" key="13">
    <source>
        <dbReference type="EMBL" id="SEA75955.1"/>
    </source>
</evidence>
<proteinExistence type="inferred from homology"/>
<evidence type="ECO:0000256" key="4">
    <source>
        <dbReference type="ARBA" id="ARBA00022692"/>
    </source>
</evidence>
<sequence length="794" mass="88633">MIHKINFRHKIYMLLSFMMLGVTMQAQSQTAEMKGQVVNEKGDPIPFVNIYSADEKVGTSSGIDGYYELKLSAGEHRLTISSQGFRSHKLNVTLKEQEILTKNMTLIEDVLGLDEIVVTATRNRVQRRKTPVVVSTVSPRLLTATQSISMAEGLNYSPGLRVETNCQNCGFTQVRLNGLDGGYTQILMNSRPVFSSLLGVYGLEQIPTTIIDRVEVVRSGGSALFGSNAIAGTVNVITKDPVLNTWEIGSNLSYIDGKSFDRVLNFNTSNVADDLKSGVTFFGSYRDRQAYDADGDGFTEMVKLKNNTLGSKAFLKPNDYSRLSLNLNVIHEFRRGGDRLELAPQFTDITEQLEHDTFIGGLDYEINSKDFTQQVTLYTSVSHTDRGSFYGGLGGGRTAQDSILAANAFGNTKDLAWNNGVQYTKHFENEDILTAGAEFNHSATEDEIKGYNRLIDQTVNSFGSYVQYEWKATDKLTALVGTRFDRIDVEGEYRVGNVERDVDITQNAISPRLTLSYDVNEAIKLRGGYARGFRAPQAFNEDLHVSSVGGEPQFVILSENLETEYSDAYTASFNFSKTKQKQQFDLLVEGFYTQLNDPFTMVSKGASLPNGSILEEVENGEGAAVYGANVEFKYSPSTKYSFQIGGTFQKSKYEEAQLLYEAQTGTTERDIYVDEFVRNPDIYGFFTASWMPSDLFNLDITGTYTGEMTVPRVINSNGFLNLNKVNSFMDVNLKIESHMHFNDSFMITFSGGVKNIFNSYQDDFDQGPERDADYIYGPAMPRTYFIGIKFGKLH</sequence>
<evidence type="ECO:0000259" key="12">
    <source>
        <dbReference type="Pfam" id="PF07715"/>
    </source>
</evidence>
<dbReference type="EMBL" id="FNQF01000015">
    <property type="protein sequence ID" value="SEA75955.1"/>
    <property type="molecule type" value="Genomic_DNA"/>
</dbReference>
<evidence type="ECO:0000256" key="3">
    <source>
        <dbReference type="ARBA" id="ARBA00022452"/>
    </source>
</evidence>